<comment type="subcellular location">
    <subcellularLocation>
        <location evidence="1 10">Cell membrane</location>
        <topology evidence="1 10">Multi-pass membrane protein</topology>
    </subcellularLocation>
</comment>
<feature type="transmembrane region" description="Helical" evidence="10">
    <location>
        <begin position="290"/>
        <end position="314"/>
    </location>
</feature>
<name>D3J5H9_OSTNU</name>
<evidence type="ECO:0000256" key="6">
    <source>
        <dbReference type="ARBA" id="ARBA00022989"/>
    </source>
</evidence>
<gene>
    <name evidence="11" type="primary">OR6</name>
</gene>
<evidence type="ECO:0000313" key="11">
    <source>
        <dbReference type="EMBL" id="ADB89183.1"/>
    </source>
</evidence>
<keyword evidence="3 10" id="KW-0716">Sensory transduction</keyword>
<organism evidence="11">
    <name type="scientific">Ostrinia nubilalis</name>
    <name type="common">European corn borer</name>
    <name type="synonym">Pyralis nubilalis</name>
    <dbReference type="NCBI Taxonomy" id="29057"/>
    <lineage>
        <taxon>Eukaryota</taxon>
        <taxon>Metazoa</taxon>
        <taxon>Ecdysozoa</taxon>
        <taxon>Arthropoda</taxon>
        <taxon>Hexapoda</taxon>
        <taxon>Insecta</taxon>
        <taxon>Pterygota</taxon>
        <taxon>Neoptera</taxon>
        <taxon>Endopterygota</taxon>
        <taxon>Lepidoptera</taxon>
        <taxon>Glossata</taxon>
        <taxon>Ditrysia</taxon>
        <taxon>Pyraloidea</taxon>
        <taxon>Crambidae</taxon>
        <taxon>Pyraustinae</taxon>
        <taxon>Ostrinia</taxon>
    </lineage>
</organism>
<evidence type="ECO:0000256" key="5">
    <source>
        <dbReference type="ARBA" id="ARBA00022725"/>
    </source>
</evidence>
<dbReference type="AlphaFoldDB" id="D3J5H9"/>
<dbReference type="InterPro" id="IPR004117">
    <property type="entry name" value="7tm6_olfct_rcpt"/>
</dbReference>
<dbReference type="PANTHER" id="PTHR21137:SF35">
    <property type="entry name" value="ODORANT RECEPTOR 19A-RELATED"/>
    <property type="match status" value="1"/>
</dbReference>
<dbReference type="Pfam" id="PF02949">
    <property type="entry name" value="7tm_6"/>
    <property type="match status" value="1"/>
</dbReference>
<dbReference type="PANTHER" id="PTHR21137">
    <property type="entry name" value="ODORANT RECEPTOR"/>
    <property type="match status" value="1"/>
</dbReference>
<dbReference type="EMBL" id="GQ844881">
    <property type="protein sequence ID" value="ADB89183.1"/>
    <property type="molecule type" value="mRNA"/>
</dbReference>
<evidence type="ECO:0000256" key="7">
    <source>
        <dbReference type="ARBA" id="ARBA00023136"/>
    </source>
</evidence>
<keyword evidence="6 10" id="KW-1133">Transmembrane helix</keyword>
<evidence type="ECO:0000256" key="8">
    <source>
        <dbReference type="ARBA" id="ARBA00023170"/>
    </source>
</evidence>
<dbReference type="GO" id="GO:0005549">
    <property type="term" value="F:odorant binding"/>
    <property type="evidence" value="ECO:0007669"/>
    <property type="project" value="InterPro"/>
</dbReference>
<reference evidence="11" key="1">
    <citation type="journal article" date="2010" name="PLoS ONE">
        <title>Sex pheromone receptor specificity in the European corn borer moth, Ostrinia nubilalis.</title>
        <authorList>
            <person name="Wanner K.W."/>
            <person name="Nichols A.S."/>
            <person name="Allen J.E."/>
            <person name="Bunger P.L."/>
            <person name="Garczynski S.F."/>
            <person name="Linn C.E."/>
            <person name="Robertson H.M."/>
            <person name="Luetje C.W."/>
        </authorList>
    </citation>
    <scope>NUCLEOTIDE SEQUENCE</scope>
    <source>
        <strain evidence="11">Z-pheromone race</strain>
    </source>
</reference>
<feature type="transmembrane region" description="Helical" evidence="10">
    <location>
        <begin position="390"/>
        <end position="414"/>
    </location>
</feature>
<keyword evidence="9 10" id="KW-0807">Transducer</keyword>
<evidence type="ECO:0000256" key="3">
    <source>
        <dbReference type="ARBA" id="ARBA00022606"/>
    </source>
</evidence>
<accession>D3J5H9</accession>
<feature type="transmembrane region" description="Helical" evidence="10">
    <location>
        <begin position="326"/>
        <end position="348"/>
    </location>
</feature>
<feature type="transmembrane region" description="Helical" evidence="10">
    <location>
        <begin position="203"/>
        <end position="227"/>
    </location>
</feature>
<keyword evidence="8 10" id="KW-0675">Receptor</keyword>
<comment type="similarity">
    <text evidence="10">Belongs to the insect chemoreceptor superfamily. Heteromeric odorant receptor channel (TC 1.A.69) family.</text>
</comment>
<feature type="transmembrane region" description="Helical" evidence="10">
    <location>
        <begin position="133"/>
        <end position="152"/>
    </location>
</feature>
<evidence type="ECO:0000256" key="9">
    <source>
        <dbReference type="ARBA" id="ARBA00023224"/>
    </source>
</evidence>
<dbReference type="SMR" id="D3J5H9"/>
<evidence type="ECO:0000256" key="10">
    <source>
        <dbReference type="RuleBase" id="RU351113"/>
    </source>
</evidence>
<proteinExistence type="evidence at transcript level"/>
<sequence>MQQKSPLQLGYIKTISFFLRPPGAWPSDVFEGYLPLPIRIHRATLPFHTTIIVIGGLYYITDNFHRLSFLDMGHMIITTFLAMVTALRSILPNLQTYNSLLCKFLQEFHLMHHAYKGDYFEEMNKTVDKISSYYTKFSTIIMYLGMLLFNITPTYNNIRHTLISKTENYSMEYSVYFSYPGFNPLDHFASTTIYNCYLSYNCSTLLCGFDLLLFLMIFQIIGHVYILRHNLENFQSPKNKITLNLRGDALSTNNTCTYEVFDAQENEEVRLQLAECIEHHKIIIGFTDDLSGLFGPLLAFNYFFHMIACCLLLLECTEGSYDAVLRYGPLTMIVFGQLIQMSVMFELLGSETEKLKDSVYYLPWEAMNNSNQRTAFIMLHKMQYKISLKALGLAAVGVNTMLGILKTTFSYYAFLQTMGDR</sequence>
<dbReference type="GO" id="GO:0007165">
    <property type="term" value="P:signal transduction"/>
    <property type="evidence" value="ECO:0007669"/>
    <property type="project" value="UniProtKB-KW"/>
</dbReference>
<feature type="transmembrane region" description="Helical" evidence="10">
    <location>
        <begin position="72"/>
        <end position="91"/>
    </location>
</feature>
<evidence type="ECO:0000256" key="4">
    <source>
        <dbReference type="ARBA" id="ARBA00022692"/>
    </source>
</evidence>
<feature type="transmembrane region" description="Helical" evidence="10">
    <location>
        <begin position="43"/>
        <end position="60"/>
    </location>
</feature>
<evidence type="ECO:0000256" key="1">
    <source>
        <dbReference type="ARBA" id="ARBA00004651"/>
    </source>
</evidence>
<keyword evidence="5 10" id="KW-0552">Olfaction</keyword>
<dbReference type="GO" id="GO:0004984">
    <property type="term" value="F:olfactory receptor activity"/>
    <property type="evidence" value="ECO:0007669"/>
    <property type="project" value="InterPro"/>
</dbReference>
<keyword evidence="2" id="KW-1003">Cell membrane</keyword>
<protein>
    <recommendedName>
        <fullName evidence="10">Odorant receptor</fullName>
    </recommendedName>
</protein>
<dbReference type="GO" id="GO:0005886">
    <property type="term" value="C:plasma membrane"/>
    <property type="evidence" value="ECO:0007669"/>
    <property type="project" value="UniProtKB-SubCell"/>
</dbReference>
<keyword evidence="4 10" id="KW-0812">Transmembrane</keyword>
<keyword evidence="7 10" id="KW-0472">Membrane</keyword>
<evidence type="ECO:0000256" key="2">
    <source>
        <dbReference type="ARBA" id="ARBA00022475"/>
    </source>
</evidence>